<dbReference type="NCBIfam" id="TIGR00093">
    <property type="entry name" value="pseudouridine synthase"/>
    <property type="match status" value="1"/>
</dbReference>
<dbReference type="PROSITE" id="PS50889">
    <property type="entry name" value="S4"/>
    <property type="match status" value="1"/>
</dbReference>
<dbReference type="AlphaFoldDB" id="A0A9J6RP26"/>
<evidence type="ECO:0000256" key="4">
    <source>
        <dbReference type="ARBA" id="ARBA00036749"/>
    </source>
</evidence>
<protein>
    <recommendedName>
        <fullName evidence="7">Pseudouridine synthase</fullName>
        <ecNumber evidence="7">5.4.99.-</ecNumber>
    </recommendedName>
</protein>
<dbReference type="InterPro" id="IPR050343">
    <property type="entry name" value="RsuA_PseudoU_synthase"/>
</dbReference>
<sequence length="238" mass="26887">MRSKRARLDRFLSGQLNISRKDVRLLLAQGRVQLDQQVATSIQQPVDEYTHVQFDDQVLQANSPSYIQLHKPQGVVSATKDEKHKTVIDLLPSGCADNLHIVGRLDFNSTGLLLLTNDGRWSRRLNSPEQPIKKRYRVTLDKPISQALITAFAQGIYFAYENVITKPATLNSLTSHSAEVILVEGRYHQIKRMFGHFNITVLSLHRDSVGSLMLDEDLLPGQSRDLSMQEVQGIFNPT</sequence>
<dbReference type="EC" id="5.4.99.-" evidence="7"/>
<evidence type="ECO:0000256" key="2">
    <source>
        <dbReference type="ARBA" id="ARBA00022884"/>
    </source>
</evidence>
<dbReference type="PROSITE" id="PS01149">
    <property type="entry name" value="PSI_RSU"/>
    <property type="match status" value="1"/>
</dbReference>
<dbReference type="GO" id="GO:0160136">
    <property type="term" value="F:16S rRNA pseudouridine(516) synthase activity"/>
    <property type="evidence" value="ECO:0007669"/>
    <property type="project" value="UniProtKB-EC"/>
</dbReference>
<dbReference type="PANTHER" id="PTHR47683:SF4">
    <property type="entry name" value="PSEUDOURIDINE SYNTHASE"/>
    <property type="match status" value="1"/>
</dbReference>
<dbReference type="GO" id="GO:0000455">
    <property type="term" value="P:enzyme-directed rRNA pseudouridine synthesis"/>
    <property type="evidence" value="ECO:0007669"/>
    <property type="project" value="UniProtKB-ARBA"/>
</dbReference>
<dbReference type="CDD" id="cd00165">
    <property type="entry name" value="S4"/>
    <property type="match status" value="1"/>
</dbReference>
<dbReference type="Gene3D" id="3.10.290.10">
    <property type="entry name" value="RNA-binding S4 domain"/>
    <property type="match status" value="1"/>
</dbReference>
<comment type="function">
    <text evidence="5">Responsible for synthesis of pseudouridine from uracil-516 in 16S ribosomal RNA.</text>
</comment>
<keyword evidence="2 6" id="KW-0694">RNA-binding</keyword>
<dbReference type="InterPro" id="IPR020094">
    <property type="entry name" value="TruA/RsuA/RluB/E/F_N"/>
</dbReference>
<evidence type="ECO:0000256" key="5">
    <source>
        <dbReference type="ARBA" id="ARBA00037590"/>
    </source>
</evidence>
<keyword evidence="3 7" id="KW-0413">Isomerase</keyword>
<evidence type="ECO:0000313" key="9">
    <source>
        <dbReference type="EMBL" id="MCZ0866268.1"/>
    </source>
</evidence>
<comment type="catalytic activity">
    <reaction evidence="4">
        <text>uridine(516) in 16S rRNA = pseudouridine(516) in 16S rRNA</text>
        <dbReference type="Rhea" id="RHEA:38867"/>
        <dbReference type="Rhea" id="RHEA-COMP:10089"/>
        <dbReference type="Rhea" id="RHEA-COMP:10090"/>
        <dbReference type="ChEBI" id="CHEBI:65314"/>
        <dbReference type="ChEBI" id="CHEBI:65315"/>
        <dbReference type="EC" id="5.4.99.19"/>
    </reaction>
</comment>
<dbReference type="InterPro" id="IPR000748">
    <property type="entry name" value="PsdUridine_synth_RsuA/RluB/E/F"/>
</dbReference>
<keyword evidence="10" id="KW-1185">Reference proteome</keyword>
<dbReference type="RefSeq" id="WP_258332432.1">
    <property type="nucleotide sequence ID" value="NZ_JAPTGG010000011.1"/>
</dbReference>
<dbReference type="SUPFAM" id="SSF55120">
    <property type="entry name" value="Pseudouridine synthase"/>
    <property type="match status" value="1"/>
</dbReference>
<dbReference type="Gene3D" id="3.30.70.580">
    <property type="entry name" value="Pseudouridine synthase I, catalytic domain, N-terminal subdomain"/>
    <property type="match status" value="1"/>
</dbReference>
<dbReference type="InterPro" id="IPR018496">
    <property type="entry name" value="PsdUridine_synth_RsuA/RluB_CS"/>
</dbReference>
<proteinExistence type="inferred from homology"/>
<evidence type="ECO:0000259" key="8">
    <source>
        <dbReference type="SMART" id="SM00363"/>
    </source>
</evidence>
<evidence type="ECO:0000256" key="1">
    <source>
        <dbReference type="ARBA" id="ARBA00008348"/>
    </source>
</evidence>
<dbReference type="SMART" id="SM00363">
    <property type="entry name" value="S4"/>
    <property type="match status" value="1"/>
</dbReference>
<dbReference type="Pfam" id="PF00849">
    <property type="entry name" value="PseudoU_synth_2"/>
    <property type="match status" value="1"/>
</dbReference>
<dbReference type="CDD" id="cd02553">
    <property type="entry name" value="PseudoU_synth_RsuA"/>
    <property type="match status" value="1"/>
</dbReference>
<dbReference type="InterPro" id="IPR042092">
    <property type="entry name" value="PsdUridine_s_RsuA/RluB/E/F_cat"/>
</dbReference>
<comment type="caution">
    <text evidence="9">The sequence shown here is derived from an EMBL/GenBank/DDBJ whole genome shotgun (WGS) entry which is preliminary data.</text>
</comment>
<evidence type="ECO:0000256" key="3">
    <source>
        <dbReference type="ARBA" id="ARBA00023235"/>
    </source>
</evidence>
<dbReference type="Proteomes" id="UP001069090">
    <property type="component" value="Unassembled WGS sequence"/>
</dbReference>
<dbReference type="InterPro" id="IPR020103">
    <property type="entry name" value="PsdUridine_synth_cat_dom_sf"/>
</dbReference>
<dbReference type="SUPFAM" id="SSF55174">
    <property type="entry name" value="Alpha-L RNA-binding motif"/>
    <property type="match status" value="1"/>
</dbReference>
<dbReference type="PANTHER" id="PTHR47683">
    <property type="entry name" value="PSEUDOURIDINE SYNTHASE FAMILY PROTEIN-RELATED"/>
    <property type="match status" value="1"/>
</dbReference>
<evidence type="ECO:0000256" key="6">
    <source>
        <dbReference type="PROSITE-ProRule" id="PRU00182"/>
    </source>
</evidence>
<dbReference type="InterPro" id="IPR006145">
    <property type="entry name" value="PsdUridine_synth_RsuA/RluA"/>
</dbReference>
<evidence type="ECO:0000256" key="7">
    <source>
        <dbReference type="RuleBase" id="RU003887"/>
    </source>
</evidence>
<dbReference type="InterPro" id="IPR036986">
    <property type="entry name" value="S4_RNA-bd_sf"/>
</dbReference>
<comment type="similarity">
    <text evidence="1 7">Belongs to the pseudouridine synthase RsuA family.</text>
</comment>
<dbReference type="GO" id="GO:0003723">
    <property type="term" value="F:RNA binding"/>
    <property type="evidence" value="ECO:0007669"/>
    <property type="project" value="UniProtKB-KW"/>
</dbReference>
<dbReference type="EMBL" id="JAPTGG010000011">
    <property type="protein sequence ID" value="MCZ0866268.1"/>
    <property type="molecule type" value="Genomic_DNA"/>
</dbReference>
<organism evidence="9 10">
    <name type="scientific">Dasania phycosphaerae</name>
    <dbReference type="NCBI Taxonomy" id="2950436"/>
    <lineage>
        <taxon>Bacteria</taxon>
        <taxon>Pseudomonadati</taxon>
        <taxon>Pseudomonadota</taxon>
        <taxon>Gammaproteobacteria</taxon>
        <taxon>Cellvibrionales</taxon>
        <taxon>Spongiibacteraceae</taxon>
        <taxon>Dasania</taxon>
    </lineage>
</organism>
<dbReference type="InterPro" id="IPR002942">
    <property type="entry name" value="S4_RNA-bd"/>
</dbReference>
<name>A0A9J6RP26_9GAMM</name>
<reference evidence="9 10" key="1">
    <citation type="submission" date="2022-12" db="EMBL/GenBank/DDBJ databases">
        <title>Dasania phycosphaerae sp. nov., isolated from particulate material of the south coast of Korea.</title>
        <authorList>
            <person name="Jiang Y."/>
        </authorList>
    </citation>
    <scope>NUCLEOTIDE SEQUENCE [LARGE SCALE GENOMIC DNA]</scope>
    <source>
        <strain evidence="9 10">GY-19</strain>
    </source>
</reference>
<feature type="domain" description="RNA-binding S4" evidence="8">
    <location>
        <begin position="6"/>
        <end position="64"/>
    </location>
</feature>
<dbReference type="Gene3D" id="3.30.70.1560">
    <property type="entry name" value="Alpha-L RNA-binding motif"/>
    <property type="match status" value="1"/>
</dbReference>
<gene>
    <name evidence="9" type="ORF">O0V09_13740</name>
</gene>
<accession>A0A9J6RP26</accession>
<evidence type="ECO:0000313" key="10">
    <source>
        <dbReference type="Proteomes" id="UP001069090"/>
    </source>
</evidence>